<dbReference type="PANTHER" id="PTHR31987">
    <property type="entry name" value="GLUTAMINASE A-RELATED"/>
    <property type="match status" value="1"/>
</dbReference>
<organism evidence="4 5">
    <name type="scientific">Cercospora beticola</name>
    <name type="common">Sugarbeet leaf spot fungus</name>
    <dbReference type="NCBI Taxonomy" id="122368"/>
    <lineage>
        <taxon>Eukaryota</taxon>
        <taxon>Fungi</taxon>
        <taxon>Dikarya</taxon>
        <taxon>Ascomycota</taxon>
        <taxon>Pezizomycotina</taxon>
        <taxon>Dothideomycetes</taxon>
        <taxon>Dothideomycetidae</taxon>
        <taxon>Mycosphaerellales</taxon>
        <taxon>Mycosphaerellaceae</taxon>
        <taxon>Cercospora</taxon>
    </lineage>
</organism>
<evidence type="ECO:0000256" key="1">
    <source>
        <dbReference type="SAM" id="SignalP"/>
    </source>
</evidence>
<dbReference type="Pfam" id="PF17168">
    <property type="entry name" value="DUF5127"/>
    <property type="match status" value="1"/>
</dbReference>
<evidence type="ECO:0000259" key="3">
    <source>
        <dbReference type="Pfam" id="PF17168"/>
    </source>
</evidence>
<dbReference type="Pfam" id="PF16335">
    <property type="entry name" value="GtaA_6_Hairpin"/>
    <property type="match status" value="1"/>
</dbReference>
<feature type="signal peptide" evidence="1">
    <location>
        <begin position="1"/>
        <end position="17"/>
    </location>
</feature>
<dbReference type="EMBL" id="LKMD01000108">
    <property type="protein sequence ID" value="PIA89221.1"/>
    <property type="molecule type" value="Genomic_DNA"/>
</dbReference>
<dbReference type="InterPro" id="IPR008928">
    <property type="entry name" value="6-hairpin_glycosidase_sf"/>
</dbReference>
<comment type="caution">
    <text evidence="4">The sequence shown here is derived from an EMBL/GenBank/DDBJ whole genome shotgun (WGS) entry which is preliminary data.</text>
</comment>
<dbReference type="AlphaFoldDB" id="A0A2G5H9M8"/>
<evidence type="ECO:0000313" key="5">
    <source>
        <dbReference type="Proteomes" id="UP000230605"/>
    </source>
</evidence>
<name>A0A2G5H9M8_CERBT</name>
<protein>
    <recommendedName>
        <fullName evidence="6">Glutaminase A</fullName>
    </recommendedName>
</protein>
<dbReference type="SUPFAM" id="SSF48208">
    <property type="entry name" value="Six-hairpin glycosidases"/>
    <property type="match status" value="1"/>
</dbReference>
<dbReference type="InterPro" id="IPR033433">
    <property type="entry name" value="GtaA_N"/>
</dbReference>
<feature type="domain" description="Glutaminase A N-terminal" evidence="3">
    <location>
        <begin position="103"/>
        <end position="345"/>
    </location>
</feature>
<keyword evidence="1" id="KW-0732">Signal</keyword>
<dbReference type="OrthoDB" id="431715at2759"/>
<sequence>MYSLLSSIAVLIPLICAQSSFTPARPPAIPLAVRTPYLSTWQAAGSNGGNGGYLAGQWPTFWAGQINGWAGLIRVDGETYTWMGKPDPLPTIVTQTAFEYTSTRSTFTMEVNGKVSMNITFLSPVSPTNKERQGLPVSYMSVNVQSSDGAEHDVSIYTDISAEWTSGDRSKVAEWSRGTARGMGAAAGNANIAYHKVWRQVQQEFSEDSDQAAWGNWYYTTEDAEQLTYQSGADVNVRKKFTDDGTLANTDDTNFRPISEAFPVFAFAKNLGCVGNQNVETLFTVNLLQQNSVQFATGVNQIQSMPAYWRAVYGDDELSAVATMYYDYQDASASSAGLDAQVDRDARAVGGADYATITSLAVRQAFASVQLAGTQDENYLFLKEISSNGNFQTVDVVFPFHPILMYLNPDWMKLILDPLFINMEAPGLWPQDYAIHDLGDHYPNATGHPDGIAALQPLEECGNMLIMTLAYAQRTNNIDYLNAHWDALHKWGQWLITNNSVIPFNQISTDDFAGPLANQTNLALKGIIGLKAASIIANLTGRSTEAQEYDEQSRDWIQQWQDLGNLPNANPPRTSLSYGDEESWGLLYNLYGDALLEANLVPKEIYEQQSDFYPTVQACFGVPLDTRARRSKNDWEMFVAAIASDETRDMFLSDLVKFINETPTAGPVTDLFDVDTGDYPSGTMFRARPVVGGWFALLALPEGRRGLPR</sequence>
<dbReference type="Proteomes" id="UP000230605">
    <property type="component" value="Chromosome 5"/>
</dbReference>
<feature type="domain" description="Glutaminase A central" evidence="2">
    <location>
        <begin position="351"/>
        <end position="698"/>
    </location>
</feature>
<evidence type="ECO:0008006" key="6">
    <source>
        <dbReference type="Google" id="ProtNLM"/>
    </source>
</evidence>
<gene>
    <name evidence="4" type="ORF">CB0940_07515</name>
</gene>
<evidence type="ECO:0000259" key="2">
    <source>
        <dbReference type="Pfam" id="PF16335"/>
    </source>
</evidence>
<accession>A0A2G5H9M8</accession>
<proteinExistence type="predicted"/>
<dbReference type="InterPro" id="IPR052743">
    <property type="entry name" value="Glutaminase_GtaA"/>
</dbReference>
<feature type="chain" id="PRO_5013861993" description="Glutaminase A" evidence="1">
    <location>
        <begin position="18"/>
        <end position="709"/>
    </location>
</feature>
<dbReference type="GO" id="GO:0005975">
    <property type="term" value="P:carbohydrate metabolic process"/>
    <property type="evidence" value="ECO:0007669"/>
    <property type="project" value="InterPro"/>
</dbReference>
<dbReference type="PANTHER" id="PTHR31987:SF1">
    <property type="entry name" value="GLUTAMINASE A"/>
    <property type="match status" value="1"/>
</dbReference>
<reference evidence="4 5" key="1">
    <citation type="submission" date="2015-10" db="EMBL/GenBank/DDBJ databases">
        <title>The cercosporin biosynthetic gene cluster was horizontally transferred to several fungal lineages and shown to be expanded in Cercospora beticola based on microsynteny with recipient genomes.</title>
        <authorList>
            <person name="De Jonge R."/>
            <person name="Ebert M.K."/>
            <person name="Suttle J.C."/>
            <person name="Jurick Ii W.M."/>
            <person name="Secor G.A."/>
            <person name="Thomma B.P."/>
            <person name="Van De Peer Y."/>
            <person name="Bolton M.D."/>
        </authorList>
    </citation>
    <scope>NUCLEOTIDE SEQUENCE [LARGE SCALE GENOMIC DNA]</scope>
    <source>
        <strain evidence="4 5">09-40</strain>
    </source>
</reference>
<dbReference type="InterPro" id="IPR032514">
    <property type="entry name" value="GtaA_central"/>
</dbReference>
<evidence type="ECO:0000313" key="4">
    <source>
        <dbReference type="EMBL" id="PIA89221.1"/>
    </source>
</evidence>